<comment type="subcellular location">
    <subcellularLocation>
        <location evidence="1">Membrane</location>
        <topology evidence="1">Multi-pass membrane protein</topology>
    </subcellularLocation>
</comment>
<keyword evidence="3 6" id="KW-1133">Transmembrane helix</keyword>
<dbReference type="VEuPathDB" id="FungiDB:EYZ11_013480"/>
<evidence type="ECO:0000256" key="4">
    <source>
        <dbReference type="ARBA" id="ARBA00023136"/>
    </source>
</evidence>
<organism evidence="8 9">
    <name type="scientific">Aspergillus tanneri</name>
    <dbReference type="NCBI Taxonomy" id="1220188"/>
    <lineage>
        <taxon>Eukaryota</taxon>
        <taxon>Fungi</taxon>
        <taxon>Dikarya</taxon>
        <taxon>Ascomycota</taxon>
        <taxon>Pezizomycotina</taxon>
        <taxon>Eurotiomycetes</taxon>
        <taxon>Eurotiomycetidae</taxon>
        <taxon>Eurotiales</taxon>
        <taxon>Aspergillaceae</taxon>
        <taxon>Aspergillus</taxon>
        <taxon>Aspergillus subgen. Circumdati</taxon>
    </lineage>
</organism>
<reference evidence="8 9" key="1">
    <citation type="submission" date="2019-03" db="EMBL/GenBank/DDBJ databases">
        <title>The genome sequence of a newly discovered highly antifungal drug resistant Aspergillus species, Aspergillus tanneri NIH 1004.</title>
        <authorList>
            <person name="Mounaud S."/>
            <person name="Singh I."/>
            <person name="Joardar V."/>
            <person name="Pakala S."/>
            <person name="Pakala S."/>
            <person name="Venepally P."/>
            <person name="Hoover J."/>
            <person name="Nierman W."/>
            <person name="Chung J."/>
            <person name="Losada L."/>
        </authorList>
    </citation>
    <scope>NUCLEOTIDE SEQUENCE [LARGE SCALE GENOMIC DNA]</scope>
    <source>
        <strain evidence="8 9">NIH1004</strain>
    </source>
</reference>
<evidence type="ECO:0000256" key="6">
    <source>
        <dbReference type="SAM" id="Phobius"/>
    </source>
</evidence>
<dbReference type="PANTHER" id="PTHR33048:SF47">
    <property type="entry name" value="INTEGRAL MEMBRANE PROTEIN-RELATED"/>
    <property type="match status" value="1"/>
</dbReference>
<feature type="transmembrane region" description="Helical" evidence="6">
    <location>
        <begin position="78"/>
        <end position="94"/>
    </location>
</feature>
<accession>A0A4V3UMF6</accession>
<feature type="transmembrane region" description="Helical" evidence="6">
    <location>
        <begin position="45"/>
        <end position="66"/>
    </location>
</feature>
<name>A0A4V3UMF6_9EURO</name>
<sequence length="177" mass="20045">MLLFIFTIAWGTTGFIQNIFQCWPPQYFWDKEIHGSCMKGQNTFLLIIGSLSLGEDVILLLTPVVVVSQMHLETRKKVQILLLFSLGFFLLRLVELTRYDLSNLTAHGSLESIWTLLELHFAVRWPRGSAISNDACSEVRTQAFGPRNGPTSQDISTVEMGNITVETAIERNVEDRI</sequence>
<protein>
    <recommendedName>
        <fullName evidence="7">Rhodopsin domain-containing protein</fullName>
    </recommendedName>
</protein>
<proteinExistence type="inferred from homology"/>
<dbReference type="PANTHER" id="PTHR33048">
    <property type="entry name" value="PTH11-LIKE INTEGRAL MEMBRANE PROTEIN (AFU_ORTHOLOGUE AFUA_5G11245)"/>
    <property type="match status" value="1"/>
</dbReference>
<dbReference type="EMBL" id="SOSA01001523">
    <property type="protein sequence ID" value="THC87074.1"/>
    <property type="molecule type" value="Genomic_DNA"/>
</dbReference>
<keyword evidence="4 6" id="KW-0472">Membrane</keyword>
<evidence type="ECO:0000256" key="1">
    <source>
        <dbReference type="ARBA" id="ARBA00004141"/>
    </source>
</evidence>
<dbReference type="AlphaFoldDB" id="A0A4V3UMF6"/>
<evidence type="ECO:0000256" key="5">
    <source>
        <dbReference type="ARBA" id="ARBA00038359"/>
    </source>
</evidence>
<dbReference type="Proteomes" id="UP000308092">
    <property type="component" value="Unassembled WGS sequence"/>
</dbReference>
<dbReference type="Pfam" id="PF20684">
    <property type="entry name" value="Fung_rhodopsin"/>
    <property type="match status" value="1"/>
</dbReference>
<feature type="domain" description="Rhodopsin" evidence="7">
    <location>
        <begin position="2"/>
        <end position="123"/>
    </location>
</feature>
<dbReference type="InterPro" id="IPR049326">
    <property type="entry name" value="Rhodopsin_dom_fungi"/>
</dbReference>
<dbReference type="InterPro" id="IPR052337">
    <property type="entry name" value="SAT4-like"/>
</dbReference>
<keyword evidence="2 6" id="KW-0812">Transmembrane</keyword>
<gene>
    <name evidence="8" type="ORF">EYZ11_013480</name>
</gene>
<keyword evidence="9" id="KW-1185">Reference proteome</keyword>
<dbReference type="GO" id="GO:0016020">
    <property type="term" value="C:membrane"/>
    <property type="evidence" value="ECO:0007669"/>
    <property type="project" value="UniProtKB-SubCell"/>
</dbReference>
<comment type="similarity">
    <text evidence="5">Belongs to the SAT4 family.</text>
</comment>
<evidence type="ECO:0000313" key="8">
    <source>
        <dbReference type="EMBL" id="THC87074.1"/>
    </source>
</evidence>
<evidence type="ECO:0000313" key="9">
    <source>
        <dbReference type="Proteomes" id="UP000308092"/>
    </source>
</evidence>
<evidence type="ECO:0000259" key="7">
    <source>
        <dbReference type="Pfam" id="PF20684"/>
    </source>
</evidence>
<dbReference type="STRING" id="1220188.A0A4V3UMF6"/>
<comment type="caution">
    <text evidence="8">The sequence shown here is derived from an EMBL/GenBank/DDBJ whole genome shotgun (WGS) entry which is preliminary data.</text>
</comment>
<evidence type="ECO:0000256" key="2">
    <source>
        <dbReference type="ARBA" id="ARBA00022692"/>
    </source>
</evidence>
<evidence type="ECO:0000256" key="3">
    <source>
        <dbReference type="ARBA" id="ARBA00022989"/>
    </source>
</evidence>